<accession>A0A916J2Z7</accession>
<dbReference type="SFLD" id="SFLDS00029">
    <property type="entry name" value="Radical_SAM"/>
    <property type="match status" value="1"/>
</dbReference>
<dbReference type="SFLD" id="SFLDG01101">
    <property type="entry name" value="Uncharacterised_Radical_SAM_Su"/>
    <property type="match status" value="1"/>
</dbReference>
<evidence type="ECO:0000313" key="10">
    <source>
        <dbReference type="Proteomes" id="UP000742786"/>
    </source>
</evidence>
<keyword evidence="1" id="KW-0004">4Fe-4S</keyword>
<dbReference type="PIRSF" id="PIRSF004869">
    <property type="entry name" value="PflX_prd"/>
    <property type="match status" value="1"/>
</dbReference>
<dbReference type="GO" id="GO:0016829">
    <property type="term" value="F:lyase activity"/>
    <property type="evidence" value="ECO:0007669"/>
    <property type="project" value="UniProtKB-KW"/>
</dbReference>
<keyword evidence="9" id="KW-0456">Lyase</keyword>
<sequence length="363" mass="39727">MERESISGVPALWWHLLDDGRIQCDLCPRDCKLHEGQRGACFVRGRQGDAMLLTTYGRSSGFCIDPVEKKPLNHFHPGSSILSFGTAGCNLACKFCQNWDISKSREMDTLMDDATPEAIALAAQRYGAKSVAFTYNDPVIFAEYAMDTADACHAHGINAVAVTAGYMHAAPAREFYAKMDAANVDLKAFSDDFYVKLCGAHLTPVLDTLAYIAHDTQCWLEITTLLIPGRNDADAELKALAAWVMQELGPDVPLHFSAFHPDYKLDDVPATSAATLSRARRIALDAGLHYVYTGNVHDREGDITLCPGCGAAVIERDWYEILNYSLTDDGKCQHCGTAIAGRFGSFETPFGARRIPVRLHAAA</sequence>
<feature type="binding site" evidence="7">
    <location>
        <position position="89"/>
    </location>
    <ligand>
        <name>[4Fe-4S] cluster</name>
        <dbReference type="ChEBI" id="CHEBI:49883"/>
        <note>4Fe-4S-S-AdoMet</note>
    </ligand>
</feature>
<dbReference type="SUPFAM" id="SSF102114">
    <property type="entry name" value="Radical SAM enzymes"/>
    <property type="match status" value="1"/>
</dbReference>
<dbReference type="InterPro" id="IPR007197">
    <property type="entry name" value="rSAM"/>
</dbReference>
<keyword evidence="9" id="KW-0670">Pyruvate</keyword>
<keyword evidence="4 7" id="KW-0479">Metal-binding</keyword>
<comment type="caution">
    <text evidence="9">The sequence shown here is derived from an EMBL/GenBank/DDBJ whole genome shotgun (WGS) entry which is preliminary data.</text>
</comment>
<dbReference type="InterPro" id="IPR034457">
    <property type="entry name" value="Organic_radical-activating"/>
</dbReference>
<keyword evidence="2" id="KW-0119">Carbohydrate metabolism</keyword>
<dbReference type="NCBIfam" id="TIGR04337">
    <property type="entry name" value="AmmeMemoSam_rS"/>
    <property type="match status" value="1"/>
</dbReference>
<keyword evidence="6 7" id="KW-0411">Iron-sulfur</keyword>
<dbReference type="PROSITE" id="PS51918">
    <property type="entry name" value="RADICAL_SAM"/>
    <property type="match status" value="1"/>
</dbReference>
<dbReference type="PANTHER" id="PTHR30352">
    <property type="entry name" value="PYRUVATE FORMATE-LYASE-ACTIVATING ENZYME"/>
    <property type="match status" value="1"/>
</dbReference>
<evidence type="ECO:0000256" key="5">
    <source>
        <dbReference type="ARBA" id="ARBA00023004"/>
    </source>
</evidence>
<dbReference type="PANTHER" id="PTHR30352:SF5">
    <property type="entry name" value="PYRUVATE FORMATE-LYASE 1-ACTIVATING ENZYME"/>
    <property type="match status" value="1"/>
</dbReference>
<evidence type="ECO:0000256" key="2">
    <source>
        <dbReference type="ARBA" id="ARBA00022526"/>
    </source>
</evidence>
<keyword evidence="3 7" id="KW-0949">S-adenosyl-L-methionine</keyword>
<keyword evidence="10" id="KW-1185">Reference proteome</keyword>
<protein>
    <submittedName>
        <fullName evidence="9">Pyruvate formate lyase activating enzyme</fullName>
    </submittedName>
</protein>
<name>A0A916J2Z7_9PROT</name>
<dbReference type="InterPro" id="IPR013785">
    <property type="entry name" value="Aldolase_TIM"/>
</dbReference>
<dbReference type="InterPro" id="IPR027596">
    <property type="entry name" value="AmmeMemoSam_rS"/>
</dbReference>
<dbReference type="CDD" id="cd01335">
    <property type="entry name" value="Radical_SAM"/>
    <property type="match status" value="1"/>
</dbReference>
<comment type="cofactor">
    <cofactor evidence="7">
        <name>[4Fe-4S] cluster</name>
        <dbReference type="ChEBI" id="CHEBI:49883"/>
    </cofactor>
    <text evidence="7">Binds 1 [4Fe-4S] cluster. The cluster is coordinated with 3 cysteines and an exchangeable S-adenosyl-L-methionine.</text>
</comment>
<keyword evidence="5 7" id="KW-0408">Iron</keyword>
<dbReference type="GO" id="GO:0006006">
    <property type="term" value="P:glucose metabolic process"/>
    <property type="evidence" value="ECO:0007669"/>
    <property type="project" value="UniProtKB-KW"/>
</dbReference>
<gene>
    <name evidence="9" type="ORF">GTOL_11525</name>
</gene>
<dbReference type="GO" id="GO:0046872">
    <property type="term" value="F:metal ion binding"/>
    <property type="evidence" value="ECO:0007669"/>
    <property type="project" value="UniProtKB-KW"/>
</dbReference>
<evidence type="ECO:0000313" key="9">
    <source>
        <dbReference type="EMBL" id="CAG4883642.1"/>
    </source>
</evidence>
<dbReference type="Gene3D" id="3.20.20.70">
    <property type="entry name" value="Aldolase class I"/>
    <property type="match status" value="1"/>
</dbReference>
<evidence type="ECO:0000259" key="8">
    <source>
        <dbReference type="PROSITE" id="PS51918"/>
    </source>
</evidence>
<evidence type="ECO:0000256" key="3">
    <source>
        <dbReference type="ARBA" id="ARBA00022691"/>
    </source>
</evidence>
<dbReference type="Pfam" id="PF04055">
    <property type="entry name" value="Radical_SAM"/>
    <property type="match status" value="1"/>
</dbReference>
<evidence type="ECO:0000256" key="4">
    <source>
        <dbReference type="ARBA" id="ARBA00022723"/>
    </source>
</evidence>
<dbReference type="InterPro" id="IPR016431">
    <property type="entry name" value="Pyrv-formate_lyase-activ_prd"/>
</dbReference>
<feature type="domain" description="Radical SAM core" evidence="8">
    <location>
        <begin position="74"/>
        <end position="285"/>
    </location>
</feature>
<dbReference type="Proteomes" id="UP000742786">
    <property type="component" value="Unassembled WGS sequence"/>
</dbReference>
<proteinExistence type="predicted"/>
<evidence type="ECO:0000256" key="1">
    <source>
        <dbReference type="ARBA" id="ARBA00022485"/>
    </source>
</evidence>
<feature type="binding site" evidence="7">
    <location>
        <position position="93"/>
    </location>
    <ligand>
        <name>[4Fe-4S] cluster</name>
        <dbReference type="ChEBI" id="CHEBI:49883"/>
        <note>4Fe-4S-S-AdoMet</note>
    </ligand>
</feature>
<evidence type="ECO:0000256" key="7">
    <source>
        <dbReference type="PIRSR" id="PIRSR004869-50"/>
    </source>
</evidence>
<feature type="binding site" evidence="7">
    <location>
        <position position="96"/>
    </location>
    <ligand>
        <name>[4Fe-4S] cluster</name>
        <dbReference type="ChEBI" id="CHEBI:49883"/>
        <note>4Fe-4S-S-AdoMet</note>
    </ligand>
</feature>
<dbReference type="GO" id="GO:0051539">
    <property type="term" value="F:4 iron, 4 sulfur cluster binding"/>
    <property type="evidence" value="ECO:0007669"/>
    <property type="project" value="UniProtKB-KW"/>
</dbReference>
<reference evidence="9" key="1">
    <citation type="submission" date="2021-04" db="EMBL/GenBank/DDBJ databases">
        <authorList>
            <person name="Hornung B."/>
        </authorList>
    </citation>
    <scope>NUCLEOTIDE SEQUENCE</scope>
    <source>
        <strain evidence="9">G5G6</strain>
    </source>
</reference>
<dbReference type="AlphaFoldDB" id="A0A916J2Z7"/>
<evidence type="ECO:0000256" key="6">
    <source>
        <dbReference type="ARBA" id="ARBA00023014"/>
    </source>
</evidence>
<keyword evidence="2" id="KW-0313">Glucose metabolism</keyword>
<dbReference type="RefSeq" id="WP_220635583.1">
    <property type="nucleotide sequence ID" value="NZ_CAJQUM010000001.1"/>
</dbReference>
<dbReference type="InterPro" id="IPR058240">
    <property type="entry name" value="rSAM_sf"/>
</dbReference>
<dbReference type="EMBL" id="CAJQUM010000001">
    <property type="protein sequence ID" value="CAG4883642.1"/>
    <property type="molecule type" value="Genomic_DNA"/>
</dbReference>
<organism evidence="9 10">
    <name type="scientific">Georgfuchsia toluolica</name>
    <dbReference type="NCBI Taxonomy" id="424218"/>
    <lineage>
        <taxon>Bacteria</taxon>
        <taxon>Pseudomonadati</taxon>
        <taxon>Pseudomonadota</taxon>
        <taxon>Betaproteobacteria</taxon>
        <taxon>Nitrosomonadales</taxon>
        <taxon>Sterolibacteriaceae</taxon>
        <taxon>Georgfuchsia</taxon>
    </lineage>
</organism>